<feature type="domain" description="VOC" evidence="1">
    <location>
        <begin position="6"/>
        <end position="116"/>
    </location>
</feature>
<dbReference type="InterPro" id="IPR041581">
    <property type="entry name" value="Glyoxalase_6"/>
</dbReference>
<dbReference type="Gene3D" id="3.10.180.10">
    <property type="entry name" value="2,3-Dihydroxybiphenyl 1,2-Dioxygenase, domain 1"/>
    <property type="match status" value="1"/>
</dbReference>
<evidence type="ECO:0000259" key="1">
    <source>
        <dbReference type="PROSITE" id="PS51819"/>
    </source>
</evidence>
<proteinExistence type="predicted"/>
<sequence>MARVTGIGGVFFRAQDPKLLAEWYERHLGIDDIAKTVWRQDAGLTVFSPFAQDTDYFGRDEQQWMVNFRVDDLDGLIAGLKAAGIAVETRGEWDSEVGRFARIHDPEGNPIELWEPSAGSSAMADEAGEG</sequence>
<dbReference type="InterPro" id="IPR029068">
    <property type="entry name" value="Glyas_Bleomycin-R_OHBP_Dase"/>
</dbReference>
<dbReference type="EMBL" id="MDEO01000027">
    <property type="protein sequence ID" value="OCX22172.1"/>
    <property type="molecule type" value="Genomic_DNA"/>
</dbReference>
<name>A0A1C2E590_9HYPH</name>
<protein>
    <submittedName>
        <fullName evidence="2">Glyoxalase</fullName>
    </submittedName>
</protein>
<dbReference type="STRING" id="1566387.QV13_06340"/>
<dbReference type="SUPFAM" id="SSF54593">
    <property type="entry name" value="Glyoxalase/Bleomycin resistance protein/Dihydroxybiphenyl dioxygenase"/>
    <property type="match status" value="1"/>
</dbReference>
<dbReference type="OrthoDB" id="9799428at2"/>
<dbReference type="InterPro" id="IPR037523">
    <property type="entry name" value="VOC_core"/>
</dbReference>
<dbReference type="Pfam" id="PF18029">
    <property type="entry name" value="Glyoxalase_6"/>
    <property type="match status" value="1"/>
</dbReference>
<keyword evidence="3" id="KW-1185">Reference proteome</keyword>
<evidence type="ECO:0000313" key="2">
    <source>
        <dbReference type="EMBL" id="OCX22172.1"/>
    </source>
</evidence>
<gene>
    <name evidence="2" type="ORF">QV13_06340</name>
</gene>
<dbReference type="Proteomes" id="UP000094412">
    <property type="component" value="Unassembled WGS sequence"/>
</dbReference>
<dbReference type="PROSITE" id="PS51819">
    <property type="entry name" value="VOC"/>
    <property type="match status" value="1"/>
</dbReference>
<dbReference type="AlphaFoldDB" id="A0A1C2E590"/>
<reference evidence="2 3" key="1">
    <citation type="submission" date="2016-08" db="EMBL/GenBank/DDBJ databases">
        <title>Whole genome sequence of Mesorhizobium sp. strain UASWS1009 isolated from industrial sewage.</title>
        <authorList>
            <person name="Crovadore J."/>
            <person name="Calmin G."/>
            <person name="Chablais R."/>
            <person name="Cochard B."/>
            <person name="Lefort F."/>
        </authorList>
    </citation>
    <scope>NUCLEOTIDE SEQUENCE [LARGE SCALE GENOMIC DNA]</scope>
    <source>
        <strain evidence="2 3">UASWS1009</strain>
    </source>
</reference>
<accession>A0A1C2E590</accession>
<organism evidence="2 3">
    <name type="scientific">Mesorhizobium hungaricum</name>
    <dbReference type="NCBI Taxonomy" id="1566387"/>
    <lineage>
        <taxon>Bacteria</taxon>
        <taxon>Pseudomonadati</taxon>
        <taxon>Pseudomonadota</taxon>
        <taxon>Alphaproteobacteria</taxon>
        <taxon>Hyphomicrobiales</taxon>
        <taxon>Phyllobacteriaceae</taxon>
        <taxon>Mesorhizobium</taxon>
    </lineage>
</organism>
<evidence type="ECO:0000313" key="3">
    <source>
        <dbReference type="Proteomes" id="UP000094412"/>
    </source>
</evidence>
<dbReference type="RefSeq" id="WP_024926652.1">
    <property type="nucleotide sequence ID" value="NZ_MDEO01000027.1"/>
</dbReference>
<comment type="caution">
    <text evidence="2">The sequence shown here is derived from an EMBL/GenBank/DDBJ whole genome shotgun (WGS) entry which is preliminary data.</text>
</comment>